<reference evidence="2 3" key="1">
    <citation type="submission" date="2018-07" db="EMBL/GenBank/DDBJ databases">
        <authorList>
            <person name="Ye Y."/>
        </authorList>
    </citation>
    <scope>NUCLEOTIDE SEQUENCE [LARGE SCALE GENOMIC DNA]</scope>
    <source>
        <strain evidence="3">H14(2018)</strain>
    </source>
</reference>
<dbReference type="EMBL" id="CP031263">
    <property type="protein sequence ID" value="AXH88781.1"/>
    <property type="molecule type" value="Genomic_DNA"/>
</dbReference>
<feature type="region of interest" description="Disordered" evidence="1">
    <location>
        <begin position="21"/>
        <end position="51"/>
    </location>
</feature>
<dbReference type="Proteomes" id="UP000253958">
    <property type="component" value="Chromosome"/>
</dbReference>
<sequence length="92" mass="9753">MPTPEVTTVNAEQAKAHIRETLRGHRRASLSRYTRTSPPPVPRADATPPAPPTRGYGLCIACHLAGHPGVVAADPVNGDACPTHQRERNAAS</sequence>
<name>A0A6N3JT80_9ACTN</name>
<evidence type="ECO:0000256" key="1">
    <source>
        <dbReference type="SAM" id="MobiDB-lite"/>
    </source>
</evidence>
<accession>A0A6N3JT80</accession>
<feature type="compositionally biased region" description="Pro residues" evidence="1">
    <location>
        <begin position="37"/>
        <end position="51"/>
    </location>
</feature>
<organism evidence="2 3">
    <name type="scientific">Micromonospora aurantiaca</name>
    <name type="common">nom. illeg.</name>
    <dbReference type="NCBI Taxonomy" id="47850"/>
    <lineage>
        <taxon>Bacteria</taxon>
        <taxon>Bacillati</taxon>
        <taxon>Actinomycetota</taxon>
        <taxon>Actinomycetes</taxon>
        <taxon>Micromonosporales</taxon>
        <taxon>Micromonosporaceae</taxon>
        <taxon>Micromonospora</taxon>
    </lineage>
</organism>
<evidence type="ECO:0000313" key="3">
    <source>
        <dbReference type="Proteomes" id="UP000253958"/>
    </source>
</evidence>
<dbReference type="AlphaFoldDB" id="A0A6N3JT80"/>
<proteinExistence type="predicted"/>
<protein>
    <submittedName>
        <fullName evidence="2">Uncharacterized protein</fullName>
    </submittedName>
</protein>
<evidence type="ECO:0000313" key="2">
    <source>
        <dbReference type="EMBL" id="AXH88781.1"/>
    </source>
</evidence>
<gene>
    <name evidence="2" type="ORF">DVH21_01915</name>
</gene>
<reference evidence="2 3" key="2">
    <citation type="submission" date="2018-08" db="EMBL/GenBank/DDBJ databases">
        <title>Streptomyces kandeliansis sp. nov., an endophytic bacterium isolated from mangrove plant.</title>
        <authorList>
            <person name="Wang R."/>
        </authorList>
    </citation>
    <scope>NUCLEOTIDE SEQUENCE [LARGE SCALE GENOMIC DNA]</scope>
    <source>
        <strain evidence="3">H14(2018)</strain>
    </source>
</reference>